<dbReference type="EMBL" id="MU167226">
    <property type="protein sequence ID" value="KAG0149625.1"/>
    <property type="molecule type" value="Genomic_DNA"/>
</dbReference>
<evidence type="ECO:0000256" key="1">
    <source>
        <dbReference type="SAM" id="MobiDB-lite"/>
    </source>
</evidence>
<feature type="compositionally biased region" description="Basic and acidic residues" evidence="1">
    <location>
        <begin position="1"/>
        <end position="14"/>
    </location>
</feature>
<comment type="caution">
    <text evidence="3">The sequence shown here is derived from an EMBL/GenBank/DDBJ whole genome shotgun (WGS) entry which is preliminary data.</text>
</comment>
<sequence length="91" mass="10198">MRHIDPRPTTKAHLDSPLPTNLPTIHNTILSIHFIMFICTCSSCVTKRCTDKDGKSQPGQFISRETQLKHHCADLEGSQDHLSSSRESSPK</sequence>
<gene>
    <name evidence="3" type="ORF">CROQUDRAFT_303154</name>
</gene>
<evidence type="ECO:0000313" key="4">
    <source>
        <dbReference type="Proteomes" id="UP000886653"/>
    </source>
</evidence>
<evidence type="ECO:0000256" key="2">
    <source>
        <dbReference type="SAM" id="Phobius"/>
    </source>
</evidence>
<reference evidence="3" key="1">
    <citation type="submission" date="2013-11" db="EMBL/GenBank/DDBJ databases">
        <title>Genome sequence of the fusiform rust pathogen reveals effectors for host alternation and coevolution with pine.</title>
        <authorList>
            <consortium name="DOE Joint Genome Institute"/>
            <person name="Smith K."/>
            <person name="Pendleton A."/>
            <person name="Kubisiak T."/>
            <person name="Anderson C."/>
            <person name="Salamov A."/>
            <person name="Aerts A."/>
            <person name="Riley R."/>
            <person name="Clum A."/>
            <person name="Lindquist E."/>
            <person name="Ence D."/>
            <person name="Campbell M."/>
            <person name="Kronenberg Z."/>
            <person name="Feau N."/>
            <person name="Dhillon B."/>
            <person name="Hamelin R."/>
            <person name="Burleigh J."/>
            <person name="Smith J."/>
            <person name="Yandell M."/>
            <person name="Nelson C."/>
            <person name="Grigoriev I."/>
            <person name="Davis J."/>
        </authorList>
    </citation>
    <scope>NUCLEOTIDE SEQUENCE</scope>
    <source>
        <strain evidence="3">G11</strain>
    </source>
</reference>
<keyword evidence="2" id="KW-0472">Membrane</keyword>
<keyword evidence="2" id="KW-1133">Transmembrane helix</keyword>
<keyword evidence="2" id="KW-0812">Transmembrane</keyword>
<proteinExistence type="predicted"/>
<keyword evidence="4" id="KW-1185">Reference proteome</keyword>
<organism evidence="3 4">
    <name type="scientific">Cronartium quercuum f. sp. fusiforme G11</name>
    <dbReference type="NCBI Taxonomy" id="708437"/>
    <lineage>
        <taxon>Eukaryota</taxon>
        <taxon>Fungi</taxon>
        <taxon>Dikarya</taxon>
        <taxon>Basidiomycota</taxon>
        <taxon>Pucciniomycotina</taxon>
        <taxon>Pucciniomycetes</taxon>
        <taxon>Pucciniales</taxon>
        <taxon>Coleosporiaceae</taxon>
        <taxon>Cronartium</taxon>
    </lineage>
</organism>
<protein>
    <submittedName>
        <fullName evidence="3">Uncharacterized protein</fullName>
    </submittedName>
</protein>
<name>A0A9P6NM40_9BASI</name>
<dbReference type="AlphaFoldDB" id="A0A9P6NM40"/>
<accession>A0A9P6NM40</accession>
<feature type="transmembrane region" description="Helical" evidence="2">
    <location>
        <begin position="25"/>
        <end position="45"/>
    </location>
</feature>
<feature type="region of interest" description="Disordered" evidence="1">
    <location>
        <begin position="1"/>
        <end position="20"/>
    </location>
</feature>
<dbReference type="Proteomes" id="UP000886653">
    <property type="component" value="Unassembled WGS sequence"/>
</dbReference>
<evidence type="ECO:0000313" key="3">
    <source>
        <dbReference type="EMBL" id="KAG0149625.1"/>
    </source>
</evidence>